<evidence type="ECO:0000256" key="7">
    <source>
        <dbReference type="ARBA" id="ARBA00023237"/>
    </source>
</evidence>
<gene>
    <name evidence="12" type="ORF">GO499_18520</name>
</gene>
<dbReference type="GO" id="GO:0044718">
    <property type="term" value="P:siderophore transmembrane transport"/>
    <property type="evidence" value="ECO:0007669"/>
    <property type="project" value="TreeGrafter"/>
</dbReference>
<dbReference type="KEGG" id="amaq:GO499_18520"/>
<evidence type="ECO:0000313" key="12">
    <source>
        <dbReference type="EMBL" id="QHQ37034.1"/>
    </source>
</evidence>
<keyword evidence="2 8" id="KW-0813">Transport</keyword>
<feature type="domain" description="TonB-dependent receptor plug" evidence="11">
    <location>
        <begin position="62"/>
        <end position="172"/>
    </location>
</feature>
<name>A0A6P1T278_9RHOB</name>
<dbReference type="Pfam" id="PF00593">
    <property type="entry name" value="TonB_dep_Rec_b-barrel"/>
    <property type="match status" value="1"/>
</dbReference>
<sequence length="687" mass="74371">MATRPSSGSESTLARLEEGFPVKYVAFAVAVGSAVGPVSGLAQEVYDIDDIVVSAGEAKVASETPQSVSVVDQEELDAAQPTTIGDALTDLPGVKAIGSDRVLGEGFNIRGFGSDLAGGENRLIVQVDGATKFFQQYRMGSLFTDPELYKRVEVLRGPASSTLYGSGALAGVVTLETKDASDFLEEGDNFAVRQKLEYTSNGQGGLSSTVLAFRPTSNFELLGALVYRANDDFEDGDGVEVPGSAFQAPSGLVKARLRFGESSEHSVFASYQHWTTQEDGARYEQTSTGSDVFGLIDREVTDQTATVGYTYTPLDNPWIDFSATYSYSNTKNVQENATALIPSVLFEDSTYYYRTHQLKLENTSSIAFAGMSEGYLTFGAQVSQQTRFAEAESGEVGFQPGGKDTKIAGYVQGEFTFGDRFTIIPGVRIEHATLEPDDLNSVFSESVSNTAISPKLAALFEVTDNINVFGSIAYTERLPVLDELYDTGSGSIALEPEQSINYELGASFTANDMLQRGDALTVKGTLFHNNVDNLIDRASTATPYENIGEARIQGFELEGAYQSERFFGNLAYTIIRGDDLTTDEPMTSIPADEVVLALGTRLPAYNLEFGWQGTFAWEQDRLPTGDDPTPGYGINDVYLAWRPDTGVLAGAEMRFGVDNIFDKAYQEHLSGDPAKGRTYKVTLSKTF</sequence>
<comment type="subcellular location">
    <subcellularLocation>
        <location evidence="1 8">Cell outer membrane</location>
        <topology evidence="1 8">Multi-pass membrane protein</topology>
    </subcellularLocation>
</comment>
<dbReference type="EMBL" id="CP046620">
    <property type="protein sequence ID" value="QHQ37034.1"/>
    <property type="molecule type" value="Genomic_DNA"/>
</dbReference>
<evidence type="ECO:0000256" key="3">
    <source>
        <dbReference type="ARBA" id="ARBA00022452"/>
    </source>
</evidence>
<evidence type="ECO:0000256" key="9">
    <source>
        <dbReference type="RuleBase" id="RU003357"/>
    </source>
</evidence>
<dbReference type="SUPFAM" id="SSF56935">
    <property type="entry name" value="Porins"/>
    <property type="match status" value="1"/>
</dbReference>
<keyword evidence="6 8" id="KW-0472">Membrane</keyword>
<dbReference type="PANTHER" id="PTHR30069">
    <property type="entry name" value="TONB-DEPENDENT OUTER MEMBRANE RECEPTOR"/>
    <property type="match status" value="1"/>
</dbReference>
<evidence type="ECO:0000313" key="13">
    <source>
        <dbReference type="Proteomes" id="UP000464495"/>
    </source>
</evidence>
<dbReference type="AlphaFoldDB" id="A0A6P1T278"/>
<protein>
    <submittedName>
        <fullName evidence="12">TonB-dependent receptor</fullName>
    </submittedName>
</protein>
<dbReference type="NCBIfam" id="TIGR01785">
    <property type="entry name" value="TonB-hemin"/>
    <property type="match status" value="1"/>
</dbReference>
<evidence type="ECO:0000256" key="5">
    <source>
        <dbReference type="ARBA" id="ARBA00023077"/>
    </source>
</evidence>
<dbReference type="PANTHER" id="PTHR30069:SF56">
    <property type="entry name" value="TONB-DEPENDENT HEME RECEPTOR A"/>
    <property type="match status" value="1"/>
</dbReference>
<evidence type="ECO:0000256" key="4">
    <source>
        <dbReference type="ARBA" id="ARBA00022692"/>
    </source>
</evidence>
<dbReference type="InterPro" id="IPR036942">
    <property type="entry name" value="Beta-barrel_TonB_sf"/>
</dbReference>
<dbReference type="Pfam" id="PF07715">
    <property type="entry name" value="Plug"/>
    <property type="match status" value="1"/>
</dbReference>
<evidence type="ECO:0000256" key="2">
    <source>
        <dbReference type="ARBA" id="ARBA00022448"/>
    </source>
</evidence>
<dbReference type="InterPro" id="IPR012910">
    <property type="entry name" value="Plug_dom"/>
</dbReference>
<feature type="domain" description="TonB-dependent receptor-like beta-barrel" evidence="10">
    <location>
        <begin position="271"/>
        <end position="660"/>
    </location>
</feature>
<accession>A0A6P1T278</accession>
<dbReference type="Gene3D" id="2.40.170.20">
    <property type="entry name" value="TonB-dependent receptor, beta-barrel domain"/>
    <property type="match status" value="1"/>
</dbReference>
<evidence type="ECO:0000256" key="8">
    <source>
        <dbReference type="PROSITE-ProRule" id="PRU01360"/>
    </source>
</evidence>
<keyword evidence="13" id="KW-1185">Reference proteome</keyword>
<keyword evidence="4 8" id="KW-0812">Transmembrane</keyword>
<dbReference type="GO" id="GO:0015232">
    <property type="term" value="F:heme transmembrane transporter activity"/>
    <property type="evidence" value="ECO:0007669"/>
    <property type="project" value="InterPro"/>
</dbReference>
<comment type="similarity">
    <text evidence="8 9">Belongs to the TonB-dependent receptor family.</text>
</comment>
<dbReference type="CDD" id="cd01347">
    <property type="entry name" value="ligand_gated_channel"/>
    <property type="match status" value="1"/>
</dbReference>
<keyword evidence="12" id="KW-0675">Receptor</keyword>
<dbReference type="GO" id="GO:0015344">
    <property type="term" value="F:siderophore uptake transmembrane transporter activity"/>
    <property type="evidence" value="ECO:0007669"/>
    <property type="project" value="TreeGrafter"/>
</dbReference>
<evidence type="ECO:0000256" key="1">
    <source>
        <dbReference type="ARBA" id="ARBA00004571"/>
    </source>
</evidence>
<reference evidence="12 13" key="1">
    <citation type="submission" date="2019-12" db="EMBL/GenBank/DDBJ databases">
        <title>Complete genome sequence of Algicella marina strain 9Alg 56(T) isolated from the red alga Tichocarpus crinitus.</title>
        <authorList>
            <person name="Kim S.-G."/>
            <person name="Nedashkovskaya O.I."/>
        </authorList>
    </citation>
    <scope>NUCLEOTIDE SEQUENCE [LARGE SCALE GENOMIC DNA]</scope>
    <source>
        <strain evidence="12 13">9Alg 56</strain>
    </source>
</reference>
<keyword evidence="3 8" id="KW-1134">Transmembrane beta strand</keyword>
<keyword evidence="5 9" id="KW-0798">TonB box</keyword>
<dbReference type="Gene3D" id="2.170.130.10">
    <property type="entry name" value="TonB-dependent receptor, plug domain"/>
    <property type="match status" value="1"/>
</dbReference>
<dbReference type="InterPro" id="IPR039426">
    <property type="entry name" value="TonB-dep_rcpt-like"/>
</dbReference>
<dbReference type="InterPro" id="IPR011276">
    <property type="entry name" value="TonB_haem/Hb_rcpt"/>
</dbReference>
<dbReference type="InterPro" id="IPR037066">
    <property type="entry name" value="Plug_dom_sf"/>
</dbReference>
<dbReference type="GO" id="GO:0009279">
    <property type="term" value="C:cell outer membrane"/>
    <property type="evidence" value="ECO:0007669"/>
    <property type="project" value="UniProtKB-SubCell"/>
</dbReference>
<dbReference type="PROSITE" id="PS52016">
    <property type="entry name" value="TONB_DEPENDENT_REC_3"/>
    <property type="match status" value="1"/>
</dbReference>
<evidence type="ECO:0000256" key="6">
    <source>
        <dbReference type="ARBA" id="ARBA00023136"/>
    </source>
</evidence>
<evidence type="ECO:0000259" key="11">
    <source>
        <dbReference type="Pfam" id="PF07715"/>
    </source>
</evidence>
<dbReference type="InterPro" id="IPR000531">
    <property type="entry name" value="Beta-barrel_TonB"/>
</dbReference>
<proteinExistence type="inferred from homology"/>
<organism evidence="12 13">
    <name type="scientific">Algicella marina</name>
    <dbReference type="NCBI Taxonomy" id="2683284"/>
    <lineage>
        <taxon>Bacteria</taxon>
        <taxon>Pseudomonadati</taxon>
        <taxon>Pseudomonadota</taxon>
        <taxon>Alphaproteobacteria</taxon>
        <taxon>Rhodobacterales</taxon>
        <taxon>Paracoccaceae</taxon>
        <taxon>Algicella</taxon>
    </lineage>
</organism>
<keyword evidence="7 8" id="KW-0998">Cell outer membrane</keyword>
<dbReference type="Proteomes" id="UP000464495">
    <property type="component" value="Chromosome"/>
</dbReference>
<evidence type="ECO:0000259" key="10">
    <source>
        <dbReference type="Pfam" id="PF00593"/>
    </source>
</evidence>